<dbReference type="Proteomes" id="UP001054837">
    <property type="component" value="Unassembled WGS sequence"/>
</dbReference>
<evidence type="ECO:0000313" key="1">
    <source>
        <dbReference type="EMBL" id="GIY39123.1"/>
    </source>
</evidence>
<evidence type="ECO:0000313" key="2">
    <source>
        <dbReference type="Proteomes" id="UP001054837"/>
    </source>
</evidence>
<protein>
    <submittedName>
        <fullName evidence="1">Uncharacterized protein</fullName>
    </submittedName>
</protein>
<name>A0AAV4T5F4_9ARAC</name>
<reference evidence="1 2" key="1">
    <citation type="submission" date="2021-06" db="EMBL/GenBank/DDBJ databases">
        <title>Caerostris darwini draft genome.</title>
        <authorList>
            <person name="Kono N."/>
            <person name="Arakawa K."/>
        </authorList>
    </citation>
    <scope>NUCLEOTIDE SEQUENCE [LARGE SCALE GENOMIC DNA]</scope>
</reference>
<gene>
    <name evidence="1" type="ORF">CDAR_413361</name>
</gene>
<sequence>MSQTLSVILEDTDPLHLHVICYESPDSLAIIPIDIKIDTENKNEQSLQRHTLATLLNEFSGEYFLINQLDDPLIERRTPTFQFFSC</sequence>
<dbReference type="EMBL" id="BPLQ01008742">
    <property type="protein sequence ID" value="GIY39123.1"/>
    <property type="molecule type" value="Genomic_DNA"/>
</dbReference>
<accession>A0AAV4T5F4</accession>
<comment type="caution">
    <text evidence="1">The sequence shown here is derived from an EMBL/GenBank/DDBJ whole genome shotgun (WGS) entry which is preliminary data.</text>
</comment>
<organism evidence="1 2">
    <name type="scientific">Caerostris darwini</name>
    <dbReference type="NCBI Taxonomy" id="1538125"/>
    <lineage>
        <taxon>Eukaryota</taxon>
        <taxon>Metazoa</taxon>
        <taxon>Ecdysozoa</taxon>
        <taxon>Arthropoda</taxon>
        <taxon>Chelicerata</taxon>
        <taxon>Arachnida</taxon>
        <taxon>Araneae</taxon>
        <taxon>Araneomorphae</taxon>
        <taxon>Entelegynae</taxon>
        <taxon>Araneoidea</taxon>
        <taxon>Araneidae</taxon>
        <taxon>Caerostris</taxon>
    </lineage>
</organism>
<dbReference type="AlphaFoldDB" id="A0AAV4T5F4"/>
<keyword evidence="2" id="KW-1185">Reference proteome</keyword>
<proteinExistence type="predicted"/>